<evidence type="ECO:0000256" key="1">
    <source>
        <dbReference type="SAM" id="Phobius"/>
    </source>
</evidence>
<comment type="caution">
    <text evidence="4">The sequence shown here is derived from an EMBL/GenBank/DDBJ whole genome shotgun (WGS) entry which is preliminary data.</text>
</comment>
<dbReference type="EMBL" id="JAKTTI010000024">
    <property type="protein sequence ID" value="MCH1626589.1"/>
    <property type="molecule type" value="Genomic_DNA"/>
</dbReference>
<proteinExistence type="predicted"/>
<feature type="domain" description="Type 4 fimbrial biogenesis protein PilX N-terminal" evidence="2">
    <location>
        <begin position="16"/>
        <end position="63"/>
    </location>
</feature>
<feature type="domain" description="DUF7305" evidence="3">
    <location>
        <begin position="287"/>
        <end position="403"/>
    </location>
</feature>
<dbReference type="AlphaFoldDB" id="A0AAW5ECU7"/>
<evidence type="ECO:0008006" key="6">
    <source>
        <dbReference type="Google" id="ProtNLM"/>
    </source>
</evidence>
<accession>A0AAW5ECU7</accession>
<keyword evidence="5" id="KW-1185">Reference proteome</keyword>
<evidence type="ECO:0000259" key="2">
    <source>
        <dbReference type="Pfam" id="PF14341"/>
    </source>
</evidence>
<protein>
    <recommendedName>
        <fullName evidence="6">Type 4 fimbrial biogenesis protein PilX N-terminal domain-containing protein</fullName>
    </recommendedName>
</protein>
<keyword evidence="1" id="KW-0812">Transmembrane</keyword>
<reference evidence="4" key="1">
    <citation type="submission" date="2022-02" db="EMBL/GenBank/DDBJ databases">
        <title>Fredinandcohnia quinoae sp. nov. isolated from Chenopodium quinoa seeds.</title>
        <authorList>
            <person name="Saati-Santamaria Z."/>
            <person name="Flores-Felix J.D."/>
            <person name="Igual J.M."/>
            <person name="Velazquez E."/>
            <person name="Garcia-Fraile P."/>
            <person name="Martinez-Molina E."/>
        </authorList>
    </citation>
    <scope>NUCLEOTIDE SEQUENCE</scope>
    <source>
        <strain evidence="4">SECRCQ15</strain>
    </source>
</reference>
<dbReference type="Proteomes" id="UP001431131">
    <property type="component" value="Unassembled WGS sequence"/>
</dbReference>
<dbReference type="InterPro" id="IPR025746">
    <property type="entry name" value="PilX_N_dom"/>
</dbReference>
<evidence type="ECO:0000313" key="5">
    <source>
        <dbReference type="Proteomes" id="UP001431131"/>
    </source>
</evidence>
<keyword evidence="1" id="KW-1133">Transmembrane helix</keyword>
<keyword evidence="1" id="KW-0472">Membrane</keyword>
<dbReference type="Pfam" id="PF23981">
    <property type="entry name" value="DUF7305"/>
    <property type="match status" value="1"/>
</dbReference>
<evidence type="ECO:0000313" key="4">
    <source>
        <dbReference type="EMBL" id="MCH1626589.1"/>
    </source>
</evidence>
<gene>
    <name evidence="4" type="ORF">MJG50_14720</name>
</gene>
<dbReference type="Pfam" id="PF14341">
    <property type="entry name" value="PilX_N"/>
    <property type="match status" value="1"/>
</dbReference>
<name>A0AAW5ECU7_9BACI</name>
<dbReference type="InterPro" id="IPR055729">
    <property type="entry name" value="DUF7305"/>
</dbReference>
<organism evidence="4 5">
    <name type="scientific">Fredinandcohnia quinoae</name>
    <dbReference type="NCBI Taxonomy" id="2918902"/>
    <lineage>
        <taxon>Bacteria</taxon>
        <taxon>Bacillati</taxon>
        <taxon>Bacillota</taxon>
        <taxon>Bacilli</taxon>
        <taxon>Bacillales</taxon>
        <taxon>Bacillaceae</taxon>
        <taxon>Fredinandcohnia</taxon>
    </lineage>
</organism>
<feature type="transmembrane region" description="Helical" evidence="1">
    <location>
        <begin position="20"/>
        <end position="40"/>
    </location>
</feature>
<evidence type="ECO:0000259" key="3">
    <source>
        <dbReference type="Pfam" id="PF23981"/>
    </source>
</evidence>
<sequence>MRRFVFYNKYFKNEHGLSLFIVLLVLVVISIMGISLMSMATSNIKMNASNRDYQSTYYIAEAGATKVLYDIEKELERLYNENENKDDFLELARYELDGKVIIYNKFEKSFGKKPIATVTVKKNGDNAYLLTSVGKIGNSTRTVETIFVVKWTSKATPTSPIFTNRAVYSDSCIELTGSASIDGNVGLNGNLRSSGNANLRCTKNSPLISVSGGGNKRISGNIYISKDAINKEIMLHNNIVLPNPKPIMTDSINYKELMPAFPLFPNLSRHPIIDCNRNFTLVLNQDYYIPEINIFSNSQLNINVGNSDKEIVVDNLNITNGHINLLGSGKLIIYVTKEITLGAASTINENGDSNQLTVYYKGSRYTTSPKEFTLGGSQKMFGSLFAEDANIRFTAGSVFQGNIYSGGTSFIIDGSANAKSKVIFAPNADFQLLSGASIKGSIIVNSFYGSGGSKITFEQFDGDDFELPLPEVGSNHANSPSTELLSIVKPIKEK</sequence>
<dbReference type="RefSeq" id="WP_240256505.1">
    <property type="nucleotide sequence ID" value="NZ_JAKTTI010000024.1"/>
</dbReference>